<comment type="caution">
    <text evidence="2">The sequence shown here is derived from an EMBL/GenBank/DDBJ whole genome shotgun (WGS) entry which is preliminary data.</text>
</comment>
<keyword evidence="1" id="KW-1133">Transmembrane helix</keyword>
<keyword evidence="3" id="KW-1185">Reference proteome</keyword>
<dbReference type="AlphaFoldDB" id="A0A9N9FDW5"/>
<organism evidence="2 3">
    <name type="scientific">Ambispora leptoticha</name>
    <dbReference type="NCBI Taxonomy" id="144679"/>
    <lineage>
        <taxon>Eukaryota</taxon>
        <taxon>Fungi</taxon>
        <taxon>Fungi incertae sedis</taxon>
        <taxon>Mucoromycota</taxon>
        <taxon>Glomeromycotina</taxon>
        <taxon>Glomeromycetes</taxon>
        <taxon>Archaeosporales</taxon>
        <taxon>Ambisporaceae</taxon>
        <taxon>Ambispora</taxon>
    </lineage>
</organism>
<dbReference type="OrthoDB" id="5511684at2759"/>
<protein>
    <submittedName>
        <fullName evidence="2">14149_t:CDS:1</fullName>
    </submittedName>
</protein>
<accession>A0A9N9FDW5</accession>
<gene>
    <name evidence="2" type="ORF">ALEPTO_LOCUS4745</name>
</gene>
<sequence length="75" mass="8669">MAATSTFFKHWFRAEIIPIYVVTGVAVCGSAWYLTRLARGPEVVWDRKNNPQPWNNIEQGTQVKLFAINQPYDKK</sequence>
<dbReference type="EMBL" id="CAJVPS010001161">
    <property type="protein sequence ID" value="CAG8526879.1"/>
    <property type="molecule type" value="Genomic_DNA"/>
</dbReference>
<feature type="transmembrane region" description="Helical" evidence="1">
    <location>
        <begin position="16"/>
        <end position="34"/>
    </location>
</feature>
<evidence type="ECO:0000313" key="3">
    <source>
        <dbReference type="Proteomes" id="UP000789508"/>
    </source>
</evidence>
<dbReference type="PANTHER" id="PTHR14256">
    <property type="entry name" value="NADH-UBIQUINONE OXIDOREDUCTASE MLRQ SUBUNIT"/>
    <property type="match status" value="1"/>
</dbReference>
<dbReference type="Pfam" id="PF06522">
    <property type="entry name" value="B12D"/>
    <property type="match status" value="1"/>
</dbReference>
<evidence type="ECO:0000256" key="1">
    <source>
        <dbReference type="SAM" id="Phobius"/>
    </source>
</evidence>
<dbReference type="Proteomes" id="UP000789508">
    <property type="component" value="Unassembled WGS sequence"/>
</dbReference>
<keyword evidence="1" id="KW-0812">Transmembrane</keyword>
<keyword evidence="1" id="KW-0472">Membrane</keyword>
<name>A0A9N9FDW5_9GLOM</name>
<evidence type="ECO:0000313" key="2">
    <source>
        <dbReference type="EMBL" id="CAG8526879.1"/>
    </source>
</evidence>
<reference evidence="2" key="1">
    <citation type="submission" date="2021-06" db="EMBL/GenBank/DDBJ databases">
        <authorList>
            <person name="Kallberg Y."/>
            <person name="Tangrot J."/>
            <person name="Rosling A."/>
        </authorList>
    </citation>
    <scope>NUCLEOTIDE SEQUENCE</scope>
    <source>
        <strain evidence="2">FL130A</strain>
    </source>
</reference>
<dbReference type="PANTHER" id="PTHR14256:SF1">
    <property type="entry name" value="GEO09626P1"/>
    <property type="match status" value="1"/>
</dbReference>
<dbReference type="InterPro" id="IPR010530">
    <property type="entry name" value="B12D"/>
</dbReference>
<proteinExistence type="predicted"/>